<keyword evidence="4" id="KW-0808">Transferase</keyword>
<dbReference type="NCBIfam" id="TIGR00229">
    <property type="entry name" value="sensory_box"/>
    <property type="match status" value="1"/>
</dbReference>
<dbReference type="SUPFAM" id="SSF55785">
    <property type="entry name" value="PYP-like sensor domain (PAS domain)"/>
    <property type="match status" value="1"/>
</dbReference>
<dbReference type="PROSITE" id="PS50110">
    <property type="entry name" value="RESPONSE_REGULATORY"/>
    <property type="match status" value="2"/>
</dbReference>
<dbReference type="Gene3D" id="3.30.450.20">
    <property type="entry name" value="PAS domain"/>
    <property type="match status" value="2"/>
</dbReference>
<feature type="region of interest" description="Disordered" evidence="7">
    <location>
        <begin position="497"/>
        <end position="521"/>
    </location>
</feature>
<dbReference type="PRINTS" id="PR00344">
    <property type="entry name" value="BCTRLSENSOR"/>
</dbReference>
<dbReference type="Gene3D" id="3.30.565.10">
    <property type="entry name" value="Histidine kinase-like ATPase, C-terminal domain"/>
    <property type="match status" value="2"/>
</dbReference>
<dbReference type="InterPro" id="IPR001789">
    <property type="entry name" value="Sig_transdc_resp-reg_receiver"/>
</dbReference>
<dbReference type="GO" id="GO:0009927">
    <property type="term" value="F:histidine phosphotransfer kinase activity"/>
    <property type="evidence" value="ECO:0007669"/>
    <property type="project" value="TreeGrafter"/>
</dbReference>
<feature type="domain" description="Histidine kinase" evidence="8">
    <location>
        <begin position="1230"/>
        <end position="1502"/>
    </location>
</feature>
<dbReference type="InterPro" id="IPR003594">
    <property type="entry name" value="HATPase_dom"/>
</dbReference>
<dbReference type="SUPFAM" id="SSF55874">
    <property type="entry name" value="ATPase domain of HSP90 chaperone/DNA topoisomerase II/histidine kinase"/>
    <property type="match status" value="2"/>
</dbReference>
<feature type="region of interest" description="Disordered" evidence="7">
    <location>
        <begin position="1516"/>
        <end position="1547"/>
    </location>
</feature>
<keyword evidence="3 6" id="KW-0597">Phosphoprotein</keyword>
<dbReference type="OrthoDB" id="60033at2759"/>
<evidence type="ECO:0000256" key="6">
    <source>
        <dbReference type="PROSITE-ProRule" id="PRU00169"/>
    </source>
</evidence>
<evidence type="ECO:0000313" key="10">
    <source>
        <dbReference type="EMBL" id="ORY86727.1"/>
    </source>
</evidence>
<dbReference type="Gene3D" id="1.10.287.130">
    <property type="match status" value="2"/>
</dbReference>
<gene>
    <name evidence="10" type="ORF">BCR35DRAFT_302458</name>
</gene>
<organism evidence="10 11">
    <name type="scientific">Leucosporidium creatinivorum</name>
    <dbReference type="NCBI Taxonomy" id="106004"/>
    <lineage>
        <taxon>Eukaryota</taxon>
        <taxon>Fungi</taxon>
        <taxon>Dikarya</taxon>
        <taxon>Basidiomycota</taxon>
        <taxon>Pucciniomycotina</taxon>
        <taxon>Microbotryomycetes</taxon>
        <taxon>Leucosporidiales</taxon>
        <taxon>Leucosporidium</taxon>
    </lineage>
</organism>
<dbReference type="SMART" id="SM00388">
    <property type="entry name" value="HisKA"/>
    <property type="match status" value="2"/>
</dbReference>
<feature type="domain" description="Response regulatory" evidence="9">
    <location>
        <begin position="937"/>
        <end position="1052"/>
    </location>
</feature>
<dbReference type="InterPro" id="IPR036097">
    <property type="entry name" value="HisK_dim/P_sf"/>
</dbReference>
<feature type="domain" description="Response regulatory" evidence="9">
    <location>
        <begin position="1553"/>
        <end position="1681"/>
    </location>
</feature>
<dbReference type="InterPro" id="IPR000014">
    <property type="entry name" value="PAS"/>
</dbReference>
<dbReference type="InterPro" id="IPR035965">
    <property type="entry name" value="PAS-like_dom_sf"/>
</dbReference>
<dbReference type="EMBL" id="MCGR01000014">
    <property type="protein sequence ID" value="ORY86727.1"/>
    <property type="molecule type" value="Genomic_DNA"/>
</dbReference>
<keyword evidence="11" id="KW-1185">Reference proteome</keyword>
<protein>
    <recommendedName>
        <fullName evidence="2">histidine kinase</fullName>
        <ecNumber evidence="2">2.7.13.3</ecNumber>
    </recommendedName>
</protein>
<evidence type="ECO:0000256" key="5">
    <source>
        <dbReference type="ARBA" id="ARBA00022777"/>
    </source>
</evidence>
<dbReference type="CDD" id="cd00082">
    <property type="entry name" value="HisKA"/>
    <property type="match status" value="1"/>
</dbReference>
<feature type="region of interest" description="Disordered" evidence="7">
    <location>
        <begin position="54"/>
        <end position="73"/>
    </location>
</feature>
<evidence type="ECO:0000256" key="3">
    <source>
        <dbReference type="ARBA" id="ARBA00022553"/>
    </source>
</evidence>
<comment type="catalytic activity">
    <reaction evidence="1">
        <text>ATP + protein L-histidine = ADP + protein N-phospho-L-histidine.</text>
        <dbReference type="EC" id="2.7.13.3"/>
    </reaction>
</comment>
<dbReference type="Proteomes" id="UP000193467">
    <property type="component" value="Unassembled WGS sequence"/>
</dbReference>
<dbReference type="InterPro" id="IPR004358">
    <property type="entry name" value="Sig_transdc_His_kin-like_C"/>
</dbReference>
<dbReference type="InterPro" id="IPR003661">
    <property type="entry name" value="HisK_dim/P_dom"/>
</dbReference>
<dbReference type="InParanoid" id="A0A1Y2FT07"/>
<dbReference type="PROSITE" id="PS50109">
    <property type="entry name" value="HIS_KIN"/>
    <property type="match status" value="2"/>
</dbReference>
<keyword evidence="5" id="KW-0418">Kinase</keyword>
<dbReference type="SUPFAM" id="SSF47384">
    <property type="entry name" value="Homodimeric domain of signal transducing histidine kinase"/>
    <property type="match status" value="2"/>
</dbReference>
<accession>A0A1Y2FT07</accession>
<feature type="compositionally biased region" description="Low complexity" evidence="7">
    <location>
        <begin position="502"/>
        <end position="513"/>
    </location>
</feature>
<dbReference type="SUPFAM" id="SSF52172">
    <property type="entry name" value="CheY-like"/>
    <property type="match status" value="2"/>
</dbReference>
<feature type="modified residue" description="4-aspartylphosphate" evidence="6">
    <location>
        <position position="1610"/>
    </location>
</feature>
<proteinExistence type="predicted"/>
<dbReference type="Gene3D" id="3.40.50.2300">
    <property type="match status" value="2"/>
</dbReference>
<dbReference type="InterPro" id="IPR011006">
    <property type="entry name" value="CheY-like_superfamily"/>
</dbReference>
<comment type="caution">
    <text evidence="10">The sequence shown here is derived from an EMBL/GenBank/DDBJ whole genome shotgun (WGS) entry which is preliminary data.</text>
</comment>
<dbReference type="SMART" id="SM00448">
    <property type="entry name" value="REC"/>
    <property type="match status" value="2"/>
</dbReference>
<sequence>MVEQLALLPFLRASRAPAAVLALAPLQSALTARQLPLETPRELQPMLRRLNVSVSSSHDDTEPTSATAVAGHDTGDYFSVMPNVSEPPHQEASSLQLAWQNKAFAEWFEEVQEGDGNRRGSHSSEDTVMEDDSPSGKPSTSKSLDLSLLPLAAQDHLISYLLDTIEMADEPLTPGVSPPTVELPFWSFSATLLPPFVILTGVAPLPAPSASTETGVARLFTSSLSSAMVTSPKLPSELTLSDDPYLAALGTTKLGRLIRDYDWSSSLLGPMKSWPAELRTMVSSILASPNRECILWGEHRVIIYNDEYVGAAGSKHPELLGKPAAVGWGEIWDGLEPIAARVMAGETVSFVDHFLPMKREGFIEETYHTFSYQPFRSSETGEVIGIRNLSMESTAAVIAARRLATVRDLVQTTSLARTVPDFADFALESISSNAYDLPFTLLYTAEPVQPKPSLREIRTGVEDRLRLGVQVTCCGSLGIPSDHPYFVQEATIDLTPPMSRQSSASGSGSTATAMADDSTSPNWSWPFEEACLRREPVVVELDSLSDSLEPRGWNDRPRCAVVIPIMVDAAQSIPQAILVLGINPRSQYDDLHATFFNLLARHIAVGLFAVMTAEIDAKRADDLVRLDKAKTSFFSSISHELRTPLTLILAPLEDVLKSKEQLQADHRQKLVLVQRHSIRLLNMVNKLLDYSSLEGGKLQVKFRPVKLGAMTRDLATLFRDAVERGGLQFIVDCDDDPPDTESMYVATDLWEKVIYNIVGNAVKYCHQGSIEVTLRSSIAEAVLSVRDTGVGIHADDLSRIFERFARVEGTARTTSGTGIGLAYTLEIVKVLGGQLEVDSEPGKGSTFVVRLPRGFTHLPIAQVVHEPEEEAVMPVPTGRSLAMVDEAESWRHDRESFSTTSSHGGEALTETSSNSGGHSSNEDFVESARLLNLSNRTVLVVEDSPDLRAYMSSILSKSYNVVQVADGQAGLDYALAHPPSLIVTDQMMPKLNGYELVAALRANPATALVPVVMVSAAAGTEVRAEALERGLDDYLCKPFQARELLARVNTHLQLGIMRIELEKRVQERTKALIDSEAQNRALADRFSTLSSVSPVGILQANEEGDIVYVNPRFFAICGHPPSRAVKDWRDAVLDADRPALDSFYDAALTTGADHAVEFESLEVRFKHRDDAWGQFDVRSFQDVGGKDAVVLCLSDLSRQKRAEILHIETVEAQRAEAEKNRMQTEQYLDLSSHELRNPLSGVWQNAELLATSLAHIAKLLADLEGGKEIERSTLTKAQKEMQENLDSVESILICASHQGRIADDILNVSKLNMGLLSVVPVPFDLQARMAEVLRMFETESNQKQITLRLSVGESIHRLGCQHIIADPSRLAQILLNFLSNSIKYTADAARRHITVHLDAYPRLPPMSPTAMRVSQPEELALDDGRLWISVGCEDSGKGLSAAELKKLFARFSQANPKSDQYGGSGLGLYVSKALVELHDGFIEVESTPGRGSVFRFLIPAAVASLTVTTPPLPSLSPLSMVPRPKRAASRPTFERRESSKNLRANGSSPVPKHILVVEDNLINQKVLTRQLKLAGYAVSVANNGREGLDLLLAEQTKQPNPSPIVVALMDIEMPVMGGIEAITLLREMESTGQIAKHYPVIAVTGNARQGQLDACIQAGFTAISTKPYVFVDLLATLKRYTGEGPLPPP</sequence>
<dbReference type="Pfam" id="PF13188">
    <property type="entry name" value="PAS_8"/>
    <property type="match status" value="1"/>
</dbReference>
<dbReference type="CDD" id="cd00130">
    <property type="entry name" value="PAS"/>
    <property type="match status" value="1"/>
</dbReference>
<feature type="modified residue" description="4-aspartylphosphate" evidence="6">
    <location>
        <position position="985"/>
    </location>
</feature>
<dbReference type="Pfam" id="PF00512">
    <property type="entry name" value="HisKA"/>
    <property type="match status" value="1"/>
</dbReference>
<feature type="region of interest" description="Disordered" evidence="7">
    <location>
        <begin position="892"/>
        <end position="922"/>
    </location>
</feature>
<name>A0A1Y2FT07_9BASI</name>
<feature type="region of interest" description="Disordered" evidence="7">
    <location>
        <begin position="113"/>
        <end position="142"/>
    </location>
</feature>
<dbReference type="Pfam" id="PF02518">
    <property type="entry name" value="HATPase_c"/>
    <property type="match status" value="2"/>
</dbReference>
<dbReference type="InterPro" id="IPR005467">
    <property type="entry name" value="His_kinase_dom"/>
</dbReference>
<dbReference type="CDD" id="cd17546">
    <property type="entry name" value="REC_hyHK_CKI1_RcsC-like"/>
    <property type="match status" value="1"/>
</dbReference>
<evidence type="ECO:0000256" key="7">
    <source>
        <dbReference type="SAM" id="MobiDB-lite"/>
    </source>
</evidence>
<evidence type="ECO:0000313" key="11">
    <source>
        <dbReference type="Proteomes" id="UP000193467"/>
    </source>
</evidence>
<evidence type="ECO:0000256" key="1">
    <source>
        <dbReference type="ARBA" id="ARBA00000085"/>
    </source>
</evidence>
<dbReference type="GO" id="GO:0005886">
    <property type="term" value="C:plasma membrane"/>
    <property type="evidence" value="ECO:0007669"/>
    <property type="project" value="TreeGrafter"/>
</dbReference>
<dbReference type="Pfam" id="PF00072">
    <property type="entry name" value="Response_reg"/>
    <property type="match status" value="2"/>
</dbReference>
<evidence type="ECO:0000259" key="8">
    <source>
        <dbReference type="PROSITE" id="PS50109"/>
    </source>
</evidence>
<evidence type="ECO:0000256" key="2">
    <source>
        <dbReference type="ARBA" id="ARBA00012438"/>
    </source>
</evidence>
<dbReference type="STRING" id="106004.A0A1Y2FT07"/>
<dbReference type="SMART" id="SM00387">
    <property type="entry name" value="HATPase_c"/>
    <property type="match status" value="2"/>
</dbReference>
<dbReference type="PANTHER" id="PTHR43047:SF72">
    <property type="entry name" value="OSMOSENSING HISTIDINE PROTEIN KINASE SLN1"/>
    <property type="match status" value="1"/>
</dbReference>
<evidence type="ECO:0000256" key="4">
    <source>
        <dbReference type="ARBA" id="ARBA00022679"/>
    </source>
</evidence>
<feature type="compositionally biased region" description="Polar residues" evidence="7">
    <location>
        <begin position="897"/>
        <end position="919"/>
    </location>
</feature>
<dbReference type="SMART" id="SM00091">
    <property type="entry name" value="PAS"/>
    <property type="match status" value="1"/>
</dbReference>
<reference evidence="10 11" key="1">
    <citation type="submission" date="2016-07" db="EMBL/GenBank/DDBJ databases">
        <title>Pervasive Adenine N6-methylation of Active Genes in Fungi.</title>
        <authorList>
            <consortium name="DOE Joint Genome Institute"/>
            <person name="Mondo S.J."/>
            <person name="Dannebaum R.O."/>
            <person name="Kuo R.C."/>
            <person name="Labutti K."/>
            <person name="Haridas S."/>
            <person name="Kuo A."/>
            <person name="Salamov A."/>
            <person name="Ahrendt S.R."/>
            <person name="Lipzen A."/>
            <person name="Sullivan W."/>
            <person name="Andreopoulos W.B."/>
            <person name="Clum A."/>
            <person name="Lindquist E."/>
            <person name="Daum C."/>
            <person name="Ramamoorthy G.K."/>
            <person name="Gryganskyi A."/>
            <person name="Culley D."/>
            <person name="Magnuson J.K."/>
            <person name="James T.Y."/>
            <person name="O'Malley M.A."/>
            <person name="Stajich J.E."/>
            <person name="Spatafora J.W."/>
            <person name="Visel A."/>
            <person name="Grigoriev I.V."/>
        </authorList>
    </citation>
    <scope>NUCLEOTIDE SEQUENCE [LARGE SCALE GENOMIC DNA]</scope>
    <source>
        <strain evidence="10 11">62-1032</strain>
    </source>
</reference>
<feature type="domain" description="Histidine kinase" evidence="8">
    <location>
        <begin position="636"/>
        <end position="855"/>
    </location>
</feature>
<dbReference type="GO" id="GO:0000155">
    <property type="term" value="F:phosphorelay sensor kinase activity"/>
    <property type="evidence" value="ECO:0007669"/>
    <property type="project" value="InterPro"/>
</dbReference>
<dbReference type="InterPro" id="IPR036890">
    <property type="entry name" value="HATPase_C_sf"/>
</dbReference>
<dbReference type="PANTHER" id="PTHR43047">
    <property type="entry name" value="TWO-COMPONENT HISTIDINE PROTEIN KINASE"/>
    <property type="match status" value="1"/>
</dbReference>
<evidence type="ECO:0000259" key="9">
    <source>
        <dbReference type="PROSITE" id="PS50110"/>
    </source>
</evidence>
<dbReference type="EC" id="2.7.13.3" evidence="2"/>
<feature type="compositionally biased region" description="Basic and acidic residues" evidence="7">
    <location>
        <begin position="115"/>
        <end position="125"/>
    </location>
</feature>